<evidence type="ECO:0000313" key="7">
    <source>
        <dbReference type="Proteomes" id="UP001319104"/>
    </source>
</evidence>
<evidence type="ECO:0000259" key="5">
    <source>
        <dbReference type="PROSITE" id="PS51352"/>
    </source>
</evidence>
<evidence type="ECO:0000256" key="1">
    <source>
        <dbReference type="ARBA" id="ARBA00004196"/>
    </source>
</evidence>
<sequence length="539" mass="59969">MKKRMIFFFLGLVCLIGRVEIVVGQEVAAHPKVSSKTEGAPVVVYGEIVSFGPIEELSVKAYLDYYYDAFVGTGIVNEPLALEKGNIYLGQVPANTRSFTWVSPPVADPIFVSFFQPGRTLMDNYLMSPGDTAYVKINMPSLTLNFGGPAGKKLFAQSYLKAYKGNQILDHPLSLITDREQVYADEFQLKNFENANAVPHRESRIFSPGTEPIGEVVKIEESKLRGLLEELSRFEEVFSASEFKAMEVAATAERDLRILAKIELALQFNTETDPSGIRGHALSYFNSRYGALPDYGVEESILGVVPAYIDLIVQWSRTSAKAESGEAIKSLYSLPPSIARDKAIAGRLIRFFNSIASAEEEIHRARMHVESERVLRDLDTFVANRKAGGAVMDFEFVDEQGSLVTWKDFEGKVVVLDFWISGCSACLGFYKNTLSHIQEEFADNPDVEVVTVSVDKKRDTWLKSLSTGKYTSSDAVNLHTDGYGGRHPFLIKNAISGYPFILILDAEGRVFRSGKISYDPEDMKKLIMEAVNDKSLTLK</sequence>
<proteinExistence type="predicted"/>
<dbReference type="GO" id="GO:0017004">
    <property type="term" value="P:cytochrome complex assembly"/>
    <property type="evidence" value="ECO:0007669"/>
    <property type="project" value="UniProtKB-KW"/>
</dbReference>
<dbReference type="InterPro" id="IPR013766">
    <property type="entry name" value="Thioredoxin_domain"/>
</dbReference>
<evidence type="ECO:0000256" key="3">
    <source>
        <dbReference type="ARBA" id="ARBA00023157"/>
    </source>
</evidence>
<dbReference type="InterPro" id="IPR050553">
    <property type="entry name" value="Thioredoxin_ResA/DsbE_sf"/>
</dbReference>
<protein>
    <submittedName>
        <fullName evidence="6">Thioredoxin family protein</fullName>
    </submittedName>
</protein>
<keyword evidence="3" id="KW-1015">Disulfide bond</keyword>
<dbReference type="RefSeq" id="WP_213946850.1">
    <property type="nucleotide sequence ID" value="NZ_JAHCMY010000030.1"/>
</dbReference>
<reference evidence="6 7" key="1">
    <citation type="submission" date="2021-05" db="EMBL/GenBank/DDBJ databases">
        <authorList>
            <person name="Zhang Z.D."/>
            <person name="Osman G."/>
        </authorList>
    </citation>
    <scope>NUCLEOTIDE SEQUENCE [LARGE SCALE GENOMIC DNA]</scope>
    <source>
        <strain evidence="6 7">KCTC 32217</strain>
    </source>
</reference>
<organism evidence="6 7">
    <name type="scientific">Litoribacter ruber</name>
    <dbReference type="NCBI Taxonomy" id="702568"/>
    <lineage>
        <taxon>Bacteria</taxon>
        <taxon>Pseudomonadati</taxon>
        <taxon>Bacteroidota</taxon>
        <taxon>Cytophagia</taxon>
        <taxon>Cytophagales</taxon>
        <taxon>Cyclobacteriaceae</taxon>
        <taxon>Litoribacter</taxon>
    </lineage>
</organism>
<gene>
    <name evidence="6" type="ORF">KI659_18365</name>
</gene>
<keyword evidence="7" id="KW-1185">Reference proteome</keyword>
<dbReference type="SUPFAM" id="SSF52833">
    <property type="entry name" value="Thioredoxin-like"/>
    <property type="match status" value="1"/>
</dbReference>
<dbReference type="InterPro" id="IPR036249">
    <property type="entry name" value="Thioredoxin-like_sf"/>
</dbReference>
<dbReference type="Pfam" id="PF13905">
    <property type="entry name" value="Thioredoxin_8"/>
    <property type="match status" value="1"/>
</dbReference>
<keyword evidence="4" id="KW-0676">Redox-active center</keyword>
<dbReference type="EMBL" id="JAHCMY010000030">
    <property type="protein sequence ID" value="MBS9525991.1"/>
    <property type="molecule type" value="Genomic_DNA"/>
</dbReference>
<dbReference type="Proteomes" id="UP001319104">
    <property type="component" value="Unassembled WGS sequence"/>
</dbReference>
<dbReference type="CDD" id="cd02966">
    <property type="entry name" value="TlpA_like_family"/>
    <property type="match status" value="1"/>
</dbReference>
<name>A0AAP2CJN5_9BACT</name>
<dbReference type="PANTHER" id="PTHR42852">
    <property type="entry name" value="THIOL:DISULFIDE INTERCHANGE PROTEIN DSBE"/>
    <property type="match status" value="1"/>
</dbReference>
<dbReference type="PROSITE" id="PS51352">
    <property type="entry name" value="THIOREDOXIN_2"/>
    <property type="match status" value="1"/>
</dbReference>
<comment type="caution">
    <text evidence="6">The sequence shown here is derived from an EMBL/GenBank/DDBJ whole genome shotgun (WGS) entry which is preliminary data.</text>
</comment>
<dbReference type="Gene3D" id="3.40.30.10">
    <property type="entry name" value="Glutaredoxin"/>
    <property type="match status" value="1"/>
</dbReference>
<feature type="domain" description="Thioredoxin" evidence="5">
    <location>
        <begin position="385"/>
        <end position="532"/>
    </location>
</feature>
<comment type="subcellular location">
    <subcellularLocation>
        <location evidence="1">Cell envelope</location>
    </subcellularLocation>
</comment>
<evidence type="ECO:0000256" key="4">
    <source>
        <dbReference type="ARBA" id="ARBA00023284"/>
    </source>
</evidence>
<dbReference type="InterPro" id="IPR012336">
    <property type="entry name" value="Thioredoxin-like_fold"/>
</dbReference>
<dbReference type="GO" id="GO:0030313">
    <property type="term" value="C:cell envelope"/>
    <property type="evidence" value="ECO:0007669"/>
    <property type="project" value="UniProtKB-SubCell"/>
</dbReference>
<evidence type="ECO:0000256" key="2">
    <source>
        <dbReference type="ARBA" id="ARBA00022748"/>
    </source>
</evidence>
<dbReference type="PANTHER" id="PTHR42852:SF6">
    <property type="entry name" value="THIOL:DISULFIDE INTERCHANGE PROTEIN DSBE"/>
    <property type="match status" value="1"/>
</dbReference>
<accession>A0AAP2CJN5</accession>
<dbReference type="AlphaFoldDB" id="A0AAP2CJN5"/>
<keyword evidence="2" id="KW-0201">Cytochrome c-type biogenesis</keyword>
<evidence type="ECO:0000313" key="6">
    <source>
        <dbReference type="EMBL" id="MBS9525991.1"/>
    </source>
</evidence>